<dbReference type="InterPro" id="IPR042070">
    <property type="entry name" value="PucR_C-HTH_sf"/>
</dbReference>
<evidence type="ECO:0000313" key="2">
    <source>
        <dbReference type="EMBL" id="NEE17978.1"/>
    </source>
</evidence>
<reference evidence="2" key="1">
    <citation type="submission" date="2020-01" db="EMBL/GenBank/DDBJ databases">
        <title>Insect and environment-associated Actinomycetes.</title>
        <authorList>
            <person name="Currrie C."/>
            <person name="Chevrette M."/>
            <person name="Carlson C."/>
            <person name="Stubbendieck R."/>
            <person name="Wendt-Pienkowski E."/>
        </authorList>
    </citation>
    <scope>NUCLEOTIDE SEQUENCE</scope>
    <source>
        <strain evidence="2">SID7499</strain>
    </source>
</reference>
<proteinExistence type="predicted"/>
<feature type="domain" description="PucR C-terminal helix-turn-helix" evidence="1">
    <location>
        <begin position="36"/>
        <end position="92"/>
    </location>
</feature>
<feature type="non-terminal residue" evidence="2">
    <location>
        <position position="1"/>
    </location>
</feature>
<evidence type="ECO:0000259" key="1">
    <source>
        <dbReference type="Pfam" id="PF13556"/>
    </source>
</evidence>
<comment type="caution">
    <text evidence="2">The sequence shown here is derived from an EMBL/GenBank/DDBJ whole genome shotgun (WGS) entry which is preliminary data.</text>
</comment>
<sequence length="101" mass="11281">GSGARDMARGLDEILRRPAVRHWADQQLAPVLGSEETLRTWLRCEGRLGPAAAELGISVPGARKRLTRLETVLRRSLLRPPSARYDLWLALRSRDLSPEGD</sequence>
<name>A0A6G3XJI4_9ACTN</name>
<dbReference type="EMBL" id="JAAGMN010007026">
    <property type="protein sequence ID" value="NEE17978.1"/>
    <property type="molecule type" value="Genomic_DNA"/>
</dbReference>
<dbReference type="Pfam" id="PF13556">
    <property type="entry name" value="HTH_30"/>
    <property type="match status" value="1"/>
</dbReference>
<gene>
    <name evidence="2" type="ORF">G3M58_67390</name>
</gene>
<protein>
    <submittedName>
        <fullName evidence="2">PucR family transcriptional regulator</fullName>
    </submittedName>
</protein>
<accession>A0A6G3XJI4</accession>
<dbReference type="InterPro" id="IPR025736">
    <property type="entry name" value="PucR_C-HTH_dom"/>
</dbReference>
<organism evidence="2">
    <name type="scientific">Streptomyces sp. SID7499</name>
    <dbReference type="NCBI Taxonomy" id="2706086"/>
    <lineage>
        <taxon>Bacteria</taxon>
        <taxon>Bacillati</taxon>
        <taxon>Actinomycetota</taxon>
        <taxon>Actinomycetes</taxon>
        <taxon>Kitasatosporales</taxon>
        <taxon>Streptomycetaceae</taxon>
        <taxon>Streptomyces</taxon>
    </lineage>
</organism>
<dbReference type="AlphaFoldDB" id="A0A6G3XJI4"/>
<dbReference type="Gene3D" id="1.10.10.2840">
    <property type="entry name" value="PucR C-terminal helix-turn-helix domain"/>
    <property type="match status" value="1"/>
</dbReference>